<protein>
    <submittedName>
        <fullName evidence="1">Uncharacterized protein</fullName>
    </submittedName>
</protein>
<reference evidence="1" key="1">
    <citation type="submission" date="2023-04" db="EMBL/GenBank/DDBJ databases">
        <title>A chromosome-level genome assembly of the parasitoid wasp Eretmocerus hayati.</title>
        <authorList>
            <person name="Zhong Y."/>
            <person name="Liu S."/>
            <person name="Liu Y."/>
        </authorList>
    </citation>
    <scope>NUCLEOTIDE SEQUENCE</scope>
    <source>
        <strain evidence="1">ZJU_SS_LIU_2023</strain>
    </source>
</reference>
<comment type="caution">
    <text evidence="1">The sequence shown here is derived from an EMBL/GenBank/DDBJ whole genome shotgun (WGS) entry which is preliminary data.</text>
</comment>
<name>A0ACC2P7M1_9HYME</name>
<accession>A0ACC2P7M1</accession>
<evidence type="ECO:0000313" key="2">
    <source>
        <dbReference type="Proteomes" id="UP001239111"/>
    </source>
</evidence>
<gene>
    <name evidence="1" type="ORF">QAD02_015214</name>
</gene>
<sequence length="229" mass="26341">MANYSSDSDSEKSSRRHRRKHQRRSSSVDSINSSSSHHKRQKYSKSRRRHRSRSKSRDRDRSSKSHKHSRGASRDRRKHRSHRSRSASTDRNKSRKRSTSRDKSTSRSSSSQSNTKVLNPDKLSNAPKDSFLITESRIKASVIDDINNDEFVPRQFVSSAKDKESKSKNIVIDISGDTIHVPQLGNTPDATDSIFHTSIMSDKEAKFDRWVKKLFTLRQKAINELNCTS</sequence>
<keyword evidence="2" id="KW-1185">Reference proteome</keyword>
<dbReference type="EMBL" id="CM056742">
    <property type="protein sequence ID" value="KAJ8679427.1"/>
    <property type="molecule type" value="Genomic_DNA"/>
</dbReference>
<proteinExistence type="predicted"/>
<evidence type="ECO:0000313" key="1">
    <source>
        <dbReference type="EMBL" id="KAJ8679427.1"/>
    </source>
</evidence>
<dbReference type="Proteomes" id="UP001239111">
    <property type="component" value="Chromosome 2"/>
</dbReference>
<organism evidence="1 2">
    <name type="scientific">Eretmocerus hayati</name>
    <dbReference type="NCBI Taxonomy" id="131215"/>
    <lineage>
        <taxon>Eukaryota</taxon>
        <taxon>Metazoa</taxon>
        <taxon>Ecdysozoa</taxon>
        <taxon>Arthropoda</taxon>
        <taxon>Hexapoda</taxon>
        <taxon>Insecta</taxon>
        <taxon>Pterygota</taxon>
        <taxon>Neoptera</taxon>
        <taxon>Endopterygota</taxon>
        <taxon>Hymenoptera</taxon>
        <taxon>Apocrita</taxon>
        <taxon>Proctotrupomorpha</taxon>
        <taxon>Chalcidoidea</taxon>
        <taxon>Aphelinidae</taxon>
        <taxon>Aphelininae</taxon>
        <taxon>Eretmocerus</taxon>
    </lineage>
</organism>